<dbReference type="PROSITE" id="PS50890">
    <property type="entry name" value="PUA"/>
    <property type="match status" value="1"/>
</dbReference>
<dbReference type="OrthoDB" id="5517693at2"/>
<keyword evidence="2" id="KW-1185">Reference proteome</keyword>
<dbReference type="Proteomes" id="UP000298313">
    <property type="component" value="Unassembled WGS sequence"/>
</dbReference>
<comment type="caution">
    <text evidence="1">The sequence shown here is derived from an EMBL/GenBank/DDBJ whole genome shotgun (WGS) entry which is preliminary data.</text>
</comment>
<evidence type="ECO:0000313" key="2">
    <source>
        <dbReference type="Proteomes" id="UP000298313"/>
    </source>
</evidence>
<reference evidence="1 2" key="1">
    <citation type="submission" date="2019-03" db="EMBL/GenBank/DDBJ databases">
        <title>Genomics of glacier-inhabiting Cryobacterium strains.</title>
        <authorList>
            <person name="Liu Q."/>
            <person name="Xin Y.-H."/>
        </authorList>
    </citation>
    <scope>NUCLEOTIDE SEQUENCE [LARGE SCALE GENOMIC DNA]</scope>
    <source>
        <strain evidence="1 2">Hh4</strain>
    </source>
</reference>
<proteinExistence type="predicted"/>
<sequence>MDTRDFLHPTALTLTRQRSLVGMDGRDLRRGRDKGEQVRILRGVYVPTDVWKAADDDDQYLIRIQAAVLTRRSQPVLSHQSAARVWGLPILSRWPAEVHFLLSAGSKRKSRAGVVWHYDHFRDDEVVELGGYLVTSRLRTMVDLARTIPFASAVASLDAGLRAPYLLPDGERSETIAKEELQEAVARLGSARGCRAARVSADFADGQSGSTGESVSRANIHLSGMPAPLLQVAYPILGGGEDRVDFTWEARHHIRRLPLLGEFDGKVKYTRDQYLAGRTIEEVVWIEKVREDRLRAPNRGMARWLWAVAVSPARLRTLLIAAGLRPER</sequence>
<name>A0A4R9B8V5_9MICO</name>
<organism evidence="1 2">
    <name type="scientific">Cryobacterium fucosi</name>
    <dbReference type="NCBI Taxonomy" id="1259157"/>
    <lineage>
        <taxon>Bacteria</taxon>
        <taxon>Bacillati</taxon>
        <taxon>Actinomycetota</taxon>
        <taxon>Actinomycetes</taxon>
        <taxon>Micrococcales</taxon>
        <taxon>Microbacteriaceae</taxon>
        <taxon>Cryobacterium</taxon>
    </lineage>
</organism>
<protein>
    <recommendedName>
        <fullName evidence="3">Transcriptional regulator, AbiEi antitoxin, Type IV TA system</fullName>
    </recommendedName>
</protein>
<accession>A0A4R9B8V5</accession>
<evidence type="ECO:0000313" key="1">
    <source>
        <dbReference type="EMBL" id="TFD78335.1"/>
    </source>
</evidence>
<dbReference type="RefSeq" id="WP_134523461.1">
    <property type="nucleotide sequence ID" value="NZ_SOHH01000061.1"/>
</dbReference>
<gene>
    <name evidence="1" type="ORF">E3T48_07845</name>
</gene>
<evidence type="ECO:0008006" key="3">
    <source>
        <dbReference type="Google" id="ProtNLM"/>
    </source>
</evidence>
<dbReference type="AlphaFoldDB" id="A0A4R9B8V5"/>
<dbReference type="EMBL" id="SOHH01000061">
    <property type="protein sequence ID" value="TFD78335.1"/>
    <property type="molecule type" value="Genomic_DNA"/>
</dbReference>